<dbReference type="Pfam" id="PF02852">
    <property type="entry name" value="Pyr_redox_dim"/>
    <property type="match status" value="1"/>
</dbReference>
<dbReference type="InterPro" id="IPR012999">
    <property type="entry name" value="Pyr_OxRdtase_I_AS"/>
</dbReference>
<dbReference type="SUPFAM" id="SSF55424">
    <property type="entry name" value="FAD/NAD-linked reductases, dimerisation (C-terminal) domain"/>
    <property type="match status" value="1"/>
</dbReference>
<comment type="miscellaneous">
    <text evidence="16">The active site is a redox-active disulfide bond.</text>
</comment>
<dbReference type="SUPFAM" id="SSF51905">
    <property type="entry name" value="FAD/NAD(P)-binding domain"/>
    <property type="match status" value="1"/>
</dbReference>
<dbReference type="InterPro" id="IPR016156">
    <property type="entry name" value="FAD/NAD-linked_Rdtase_dimer_sf"/>
</dbReference>
<feature type="binding site" evidence="14">
    <location>
        <position position="266"/>
    </location>
    <ligand>
        <name>NAD(+)</name>
        <dbReference type="ChEBI" id="CHEBI:57540"/>
    </ligand>
</feature>
<dbReference type="RefSeq" id="WP_061981540.1">
    <property type="nucleotide sequence ID" value="NZ_FOPQ01000005.1"/>
</dbReference>
<dbReference type="Gene3D" id="3.30.390.30">
    <property type="match status" value="1"/>
</dbReference>
<feature type="binding site" evidence="14">
    <location>
        <position position="51"/>
    </location>
    <ligand>
        <name>FAD</name>
        <dbReference type="ChEBI" id="CHEBI:57692"/>
    </ligand>
</feature>
<dbReference type="InterPro" id="IPR004099">
    <property type="entry name" value="Pyr_nucl-diS_OxRdtase_dimer"/>
</dbReference>
<dbReference type="Gene3D" id="3.50.50.60">
    <property type="entry name" value="FAD/NAD(P)-binding domain"/>
    <property type="match status" value="2"/>
</dbReference>
<dbReference type="PANTHER" id="PTHR22912:SF217">
    <property type="entry name" value="DIHYDROLIPOYL DEHYDROGENASE"/>
    <property type="match status" value="1"/>
</dbReference>
<dbReference type="AlphaFoldDB" id="A0A154M6G5"/>
<dbReference type="InterPro" id="IPR006258">
    <property type="entry name" value="Lipoamide_DH"/>
</dbReference>
<comment type="cofactor">
    <cofactor evidence="14 16">
        <name>FAD</name>
        <dbReference type="ChEBI" id="CHEBI:57692"/>
    </cofactor>
    <text evidence="14 16">Binds 1 FAD per subunit.</text>
</comment>
<dbReference type="PANTHER" id="PTHR22912">
    <property type="entry name" value="DISULFIDE OXIDOREDUCTASE"/>
    <property type="match status" value="1"/>
</dbReference>
<keyword evidence="8 16" id="KW-0560">Oxidoreductase</keyword>
<feature type="active site" description="Proton acceptor" evidence="13">
    <location>
        <position position="440"/>
    </location>
</feature>
<dbReference type="PROSITE" id="PS00076">
    <property type="entry name" value="PYRIDINE_REDOX_1"/>
    <property type="match status" value="1"/>
</dbReference>
<evidence type="ECO:0000256" key="16">
    <source>
        <dbReference type="RuleBase" id="RU003692"/>
    </source>
</evidence>
<evidence type="ECO:0000256" key="8">
    <source>
        <dbReference type="ARBA" id="ARBA00023002"/>
    </source>
</evidence>
<accession>A0A154M6G5</accession>
<evidence type="ECO:0000256" key="5">
    <source>
        <dbReference type="ARBA" id="ARBA00022490"/>
    </source>
</evidence>
<evidence type="ECO:0000256" key="6">
    <source>
        <dbReference type="ARBA" id="ARBA00022630"/>
    </source>
</evidence>
<evidence type="ECO:0000313" key="21">
    <source>
        <dbReference type="Proteomes" id="UP000076321"/>
    </source>
</evidence>
<evidence type="ECO:0000256" key="9">
    <source>
        <dbReference type="ARBA" id="ARBA00023027"/>
    </source>
</evidence>
<dbReference type="FunFam" id="3.30.390.30:FF:000001">
    <property type="entry name" value="Dihydrolipoyl dehydrogenase"/>
    <property type="match status" value="1"/>
</dbReference>
<feature type="binding site" evidence="14">
    <location>
        <position position="199"/>
    </location>
    <ligand>
        <name>NAD(+)</name>
        <dbReference type="ChEBI" id="CHEBI:57540"/>
    </ligand>
</feature>
<protein>
    <recommendedName>
        <fullName evidence="4 16">Dihydrolipoyl dehydrogenase</fullName>
        <ecNumber evidence="3 16">1.8.1.4</ecNumber>
    </recommendedName>
</protein>
<dbReference type="EC" id="1.8.1.4" evidence="3 16"/>
<evidence type="ECO:0000313" key="22">
    <source>
        <dbReference type="Proteomes" id="UP000186883"/>
    </source>
</evidence>
<dbReference type="NCBIfam" id="TIGR01350">
    <property type="entry name" value="lipoamide_DH"/>
    <property type="match status" value="1"/>
</dbReference>
<dbReference type="GO" id="GO:0006103">
    <property type="term" value="P:2-oxoglutarate metabolic process"/>
    <property type="evidence" value="ECO:0007669"/>
    <property type="project" value="TreeGrafter"/>
</dbReference>
<evidence type="ECO:0000256" key="12">
    <source>
        <dbReference type="ARBA" id="ARBA00049187"/>
    </source>
</evidence>
<reference evidence="19 21" key="1">
    <citation type="submission" date="2015-12" db="EMBL/GenBank/DDBJ databases">
        <title>Amycolatopsis regifaucium genome sequencing and assembly.</title>
        <authorList>
            <person name="Mayilraj S."/>
        </authorList>
    </citation>
    <scope>NUCLEOTIDE SEQUENCE [LARGE SCALE GENOMIC DNA]</scope>
    <source>
        <strain evidence="19 21">GY080</strain>
    </source>
</reference>
<sequence length="461" mass="49738">MSAHYDVVVLGAGVGGYVAAIRASQLGLSAAVVEEKYWGGVCLNVGCIPSKALLRNAELAHIVTKEAKSFGIQVDGKITFDYQAAFDRSRKVADGRVKGVHFLMKKNKITEYDGHGTFLDANTIEVNGEQITFDNCVIATGATARLLPGTTRSDRVVTYEQQIMENELPESIVIAGAGAIGVEFAYVLHNYGVKVTIVEYLDRMVPLEDAEVSAELARRYRKLGIEVLTSTKVETIDDTGEQVLVTVSKNGEQRVLEADKVLQAIGFQPRVEGYGLDKTGVELTERGAIAVDSRGRTNVPHIFAIGDVTAKLMLAHASESMGVVAAETIAGAETMELDFVMIPRATYCQPQIASFGWTEEQAREKGFDVQVAKFPFTANGKAHGLGEAVGFVKILSDATHGELLGAHLIGPEVTELLPELTLAQQWDLTVHEISRNVHAHPTLGEAVKEAVHGLAGHMINM</sequence>
<evidence type="ECO:0000256" key="7">
    <source>
        <dbReference type="ARBA" id="ARBA00022827"/>
    </source>
</evidence>
<proteinExistence type="inferred from homology"/>
<comment type="similarity">
    <text evidence="2 16">Belongs to the class-I pyridine nucleotide-disulfide oxidoreductase family.</text>
</comment>
<keyword evidence="10" id="KW-1015">Disulfide bond</keyword>
<evidence type="ECO:0000259" key="17">
    <source>
        <dbReference type="Pfam" id="PF02852"/>
    </source>
</evidence>
<comment type="catalytic activity">
    <reaction evidence="12 16">
        <text>N(6)-[(R)-dihydrolipoyl]-L-lysyl-[protein] + NAD(+) = N(6)-[(R)-lipoyl]-L-lysyl-[protein] + NADH + H(+)</text>
        <dbReference type="Rhea" id="RHEA:15045"/>
        <dbReference type="Rhea" id="RHEA-COMP:10474"/>
        <dbReference type="Rhea" id="RHEA-COMP:10475"/>
        <dbReference type="ChEBI" id="CHEBI:15378"/>
        <dbReference type="ChEBI" id="CHEBI:57540"/>
        <dbReference type="ChEBI" id="CHEBI:57945"/>
        <dbReference type="ChEBI" id="CHEBI:83099"/>
        <dbReference type="ChEBI" id="CHEBI:83100"/>
        <dbReference type="EC" id="1.8.1.4"/>
    </reaction>
</comment>
<dbReference type="PIRSF" id="PIRSF000350">
    <property type="entry name" value="Mercury_reductase_MerA"/>
    <property type="match status" value="1"/>
</dbReference>
<dbReference type="GO" id="GO:0004148">
    <property type="term" value="F:dihydrolipoyl dehydrogenase (NADH) activity"/>
    <property type="evidence" value="ECO:0007669"/>
    <property type="project" value="UniProtKB-EC"/>
</dbReference>
<keyword evidence="11 16" id="KW-0676">Redox-active center</keyword>
<dbReference type="GO" id="GO:0005737">
    <property type="term" value="C:cytoplasm"/>
    <property type="evidence" value="ECO:0007669"/>
    <property type="project" value="UniProtKB-SubCell"/>
</dbReference>
<feature type="domain" description="Pyridine nucleotide-disulphide oxidoreductase dimerisation" evidence="17">
    <location>
        <begin position="342"/>
        <end position="450"/>
    </location>
</feature>
<evidence type="ECO:0000256" key="10">
    <source>
        <dbReference type="ARBA" id="ARBA00023157"/>
    </source>
</evidence>
<feature type="disulfide bond" description="Redox-active" evidence="15">
    <location>
        <begin position="42"/>
        <end position="47"/>
    </location>
</feature>
<dbReference type="Proteomes" id="UP000076321">
    <property type="component" value="Unassembled WGS sequence"/>
</dbReference>
<evidence type="ECO:0000256" key="2">
    <source>
        <dbReference type="ARBA" id="ARBA00007532"/>
    </source>
</evidence>
<comment type="subcellular location">
    <subcellularLocation>
        <location evidence="1">Cytoplasm</location>
    </subcellularLocation>
</comment>
<comment type="caution">
    <text evidence="19">The sequence shown here is derived from an EMBL/GenBank/DDBJ whole genome shotgun (WGS) entry which is preliminary data.</text>
</comment>
<evidence type="ECO:0000256" key="14">
    <source>
        <dbReference type="PIRSR" id="PIRSR000350-3"/>
    </source>
</evidence>
<dbReference type="GO" id="GO:0050660">
    <property type="term" value="F:flavin adenine dinucleotide binding"/>
    <property type="evidence" value="ECO:0007669"/>
    <property type="project" value="InterPro"/>
</dbReference>
<gene>
    <name evidence="20" type="ORF">ATP06_0209190</name>
    <name evidence="19" type="ORF">AVL48_13360</name>
</gene>
<dbReference type="Pfam" id="PF07992">
    <property type="entry name" value="Pyr_redox_2"/>
    <property type="match status" value="1"/>
</dbReference>
<evidence type="ECO:0000256" key="1">
    <source>
        <dbReference type="ARBA" id="ARBA00004496"/>
    </source>
</evidence>
<feature type="binding site" evidence="14">
    <location>
        <position position="307"/>
    </location>
    <ligand>
        <name>FAD</name>
        <dbReference type="ChEBI" id="CHEBI:57692"/>
    </ligand>
</feature>
<dbReference type="Proteomes" id="UP000186883">
    <property type="component" value="Unassembled WGS sequence"/>
</dbReference>
<reference evidence="20 22" key="2">
    <citation type="submission" date="2016-11" db="EMBL/GenBank/DDBJ databases">
        <title>Genome sequencing of Amycolatopsis regifaucium.</title>
        <authorList>
            <person name="Mayilraj S."/>
            <person name="Kaur N."/>
        </authorList>
    </citation>
    <scope>NUCLEOTIDE SEQUENCE [LARGE SCALE GENOMIC DNA]</scope>
    <source>
        <strain evidence="20 22">GY080</strain>
    </source>
</reference>
<keyword evidence="14" id="KW-0547">Nucleotide-binding</keyword>
<dbReference type="InterPro" id="IPR050151">
    <property type="entry name" value="Class-I_Pyr_Nuc-Dis_Oxidored"/>
</dbReference>
<evidence type="ECO:0000256" key="3">
    <source>
        <dbReference type="ARBA" id="ARBA00012608"/>
    </source>
</evidence>
<evidence type="ECO:0000256" key="15">
    <source>
        <dbReference type="PIRSR" id="PIRSR000350-4"/>
    </source>
</evidence>
<dbReference type="OrthoDB" id="4678789at2"/>
<feature type="binding site" evidence="14">
    <location>
        <begin position="313"/>
        <end position="316"/>
    </location>
    <ligand>
        <name>FAD</name>
        <dbReference type="ChEBI" id="CHEBI:57692"/>
    </ligand>
</feature>
<keyword evidence="5" id="KW-0963">Cytoplasm</keyword>
<evidence type="ECO:0000256" key="4">
    <source>
        <dbReference type="ARBA" id="ARBA00016961"/>
    </source>
</evidence>
<keyword evidence="7 14" id="KW-0274">FAD</keyword>
<dbReference type="InterPro" id="IPR036188">
    <property type="entry name" value="FAD/NAD-bd_sf"/>
</dbReference>
<evidence type="ECO:0000256" key="13">
    <source>
        <dbReference type="PIRSR" id="PIRSR000350-2"/>
    </source>
</evidence>
<keyword evidence="22" id="KW-1185">Reference proteome</keyword>
<dbReference type="EMBL" id="LOBU02000007">
    <property type="protein sequence ID" value="OKA09612.1"/>
    <property type="molecule type" value="Genomic_DNA"/>
</dbReference>
<name>A0A154M6G5_9PSEU</name>
<evidence type="ECO:0000313" key="20">
    <source>
        <dbReference type="EMBL" id="OKA09612.1"/>
    </source>
</evidence>
<feature type="binding site" evidence="14">
    <location>
        <position position="116"/>
    </location>
    <ligand>
        <name>FAD</name>
        <dbReference type="ChEBI" id="CHEBI:57692"/>
    </ligand>
</feature>
<evidence type="ECO:0000313" key="19">
    <source>
        <dbReference type="EMBL" id="KZB80020.1"/>
    </source>
</evidence>
<dbReference type="InterPro" id="IPR023753">
    <property type="entry name" value="FAD/NAD-binding_dom"/>
</dbReference>
<feature type="binding site" evidence="14">
    <location>
        <begin position="176"/>
        <end position="183"/>
    </location>
    <ligand>
        <name>NAD(+)</name>
        <dbReference type="ChEBI" id="CHEBI:57540"/>
    </ligand>
</feature>
<dbReference type="InterPro" id="IPR001100">
    <property type="entry name" value="Pyr_nuc-diS_OxRdtase"/>
</dbReference>
<dbReference type="EMBL" id="LQCI01000050">
    <property type="protein sequence ID" value="KZB80020.1"/>
    <property type="molecule type" value="Genomic_DNA"/>
</dbReference>
<feature type="domain" description="FAD/NAD(P)-binding" evidence="18">
    <location>
        <begin position="5"/>
        <end position="322"/>
    </location>
</feature>
<organism evidence="19 21">
    <name type="scientific">Amycolatopsis regifaucium</name>
    <dbReference type="NCBI Taxonomy" id="546365"/>
    <lineage>
        <taxon>Bacteria</taxon>
        <taxon>Bacillati</taxon>
        <taxon>Actinomycetota</taxon>
        <taxon>Actinomycetes</taxon>
        <taxon>Pseudonocardiales</taxon>
        <taxon>Pseudonocardiaceae</taxon>
        <taxon>Amycolatopsis</taxon>
    </lineage>
</organism>
<keyword evidence="9 14" id="KW-0520">NAD</keyword>
<evidence type="ECO:0000259" key="18">
    <source>
        <dbReference type="Pfam" id="PF07992"/>
    </source>
</evidence>
<dbReference type="PRINTS" id="PR00411">
    <property type="entry name" value="PNDRDTASEI"/>
</dbReference>
<evidence type="ECO:0000256" key="11">
    <source>
        <dbReference type="ARBA" id="ARBA00023284"/>
    </source>
</evidence>
<dbReference type="PRINTS" id="PR00368">
    <property type="entry name" value="FADPNR"/>
</dbReference>
<keyword evidence="6 16" id="KW-0285">Flavoprotein</keyword>